<feature type="domain" description="Helicase ATP-binding" evidence="11">
    <location>
        <begin position="119"/>
        <end position="295"/>
    </location>
</feature>
<dbReference type="GO" id="GO:0003723">
    <property type="term" value="F:RNA binding"/>
    <property type="evidence" value="ECO:0007669"/>
    <property type="project" value="UniProtKB-KW"/>
</dbReference>
<feature type="short sequence motif" description="Q motif" evidence="9">
    <location>
        <begin position="88"/>
        <end position="116"/>
    </location>
</feature>
<dbReference type="GO" id="GO:0005829">
    <property type="term" value="C:cytosol"/>
    <property type="evidence" value="ECO:0007669"/>
    <property type="project" value="TreeGrafter"/>
</dbReference>
<dbReference type="SMART" id="SM00490">
    <property type="entry name" value="HELICc"/>
    <property type="match status" value="1"/>
</dbReference>
<dbReference type="SMART" id="SM00487">
    <property type="entry name" value="DEXDc"/>
    <property type="match status" value="1"/>
</dbReference>
<evidence type="ECO:0000256" key="7">
    <source>
        <dbReference type="ARBA" id="ARBA00038041"/>
    </source>
</evidence>
<dbReference type="InterPro" id="IPR001650">
    <property type="entry name" value="Helicase_C-like"/>
</dbReference>
<feature type="compositionally biased region" description="Basic residues" evidence="10">
    <location>
        <begin position="600"/>
        <end position="620"/>
    </location>
</feature>
<name>A0A8R1I048_CAEJA</name>
<dbReference type="PROSITE" id="PS51194">
    <property type="entry name" value="HELICASE_CTER"/>
    <property type="match status" value="1"/>
</dbReference>
<dbReference type="PANTHER" id="PTHR47959">
    <property type="entry name" value="ATP-DEPENDENT RNA HELICASE RHLE-RELATED"/>
    <property type="match status" value="1"/>
</dbReference>
<evidence type="ECO:0000313" key="15">
    <source>
        <dbReference type="Proteomes" id="UP000005237"/>
    </source>
</evidence>
<dbReference type="Pfam" id="PF00271">
    <property type="entry name" value="Helicase_C"/>
    <property type="match status" value="1"/>
</dbReference>
<reference evidence="14" key="2">
    <citation type="submission" date="2022-06" db="UniProtKB">
        <authorList>
            <consortium name="EnsemblMetazoa"/>
        </authorList>
    </citation>
    <scope>IDENTIFICATION</scope>
    <source>
        <strain evidence="14">DF5081</strain>
    </source>
</reference>
<dbReference type="GO" id="GO:0003724">
    <property type="term" value="F:RNA helicase activity"/>
    <property type="evidence" value="ECO:0007669"/>
    <property type="project" value="UniProtKB-EC"/>
</dbReference>
<dbReference type="EC" id="3.6.4.13" evidence="1"/>
<dbReference type="Pfam" id="PF00270">
    <property type="entry name" value="DEAD"/>
    <property type="match status" value="1"/>
</dbReference>
<dbReference type="GO" id="GO:0016787">
    <property type="term" value="F:hydrolase activity"/>
    <property type="evidence" value="ECO:0007669"/>
    <property type="project" value="UniProtKB-KW"/>
</dbReference>
<keyword evidence="5" id="KW-0067">ATP-binding</keyword>
<evidence type="ECO:0000313" key="14">
    <source>
        <dbReference type="EnsemblMetazoa" id="CJA17067.1"/>
    </source>
</evidence>
<keyword evidence="2" id="KW-0547">Nucleotide-binding</keyword>
<evidence type="ECO:0000256" key="3">
    <source>
        <dbReference type="ARBA" id="ARBA00022801"/>
    </source>
</evidence>
<feature type="region of interest" description="Disordered" evidence="10">
    <location>
        <begin position="401"/>
        <end position="432"/>
    </location>
</feature>
<feature type="compositionally biased region" description="Basic and acidic residues" evidence="10">
    <location>
        <begin position="621"/>
        <end position="631"/>
    </location>
</feature>
<dbReference type="AlphaFoldDB" id="A0A8R1I048"/>
<dbReference type="EnsemblMetazoa" id="CJA17067.1">
    <property type="protein sequence ID" value="CJA17067.1"/>
    <property type="gene ID" value="WBGene00136271"/>
</dbReference>
<keyword evidence="3" id="KW-0378">Hydrolase</keyword>
<dbReference type="SUPFAM" id="SSF52540">
    <property type="entry name" value="P-loop containing nucleoside triphosphate hydrolases"/>
    <property type="match status" value="2"/>
</dbReference>
<dbReference type="InterPro" id="IPR014014">
    <property type="entry name" value="RNA_helicase_DEAD_Q_motif"/>
</dbReference>
<dbReference type="PROSITE" id="PS51192">
    <property type="entry name" value="HELICASE_ATP_BIND_1"/>
    <property type="match status" value="1"/>
</dbReference>
<dbReference type="GO" id="GO:0005524">
    <property type="term" value="F:ATP binding"/>
    <property type="evidence" value="ECO:0007669"/>
    <property type="project" value="UniProtKB-KW"/>
</dbReference>
<keyword evidence="6" id="KW-0694">RNA-binding</keyword>
<accession>A0A8R1I048</accession>
<comment type="catalytic activity">
    <reaction evidence="8">
        <text>ATP + H2O = ADP + phosphate + H(+)</text>
        <dbReference type="Rhea" id="RHEA:13065"/>
        <dbReference type="ChEBI" id="CHEBI:15377"/>
        <dbReference type="ChEBI" id="CHEBI:15378"/>
        <dbReference type="ChEBI" id="CHEBI:30616"/>
        <dbReference type="ChEBI" id="CHEBI:43474"/>
        <dbReference type="ChEBI" id="CHEBI:456216"/>
        <dbReference type="EC" id="3.6.4.13"/>
    </reaction>
</comment>
<feature type="compositionally biased region" description="Low complexity" evidence="10">
    <location>
        <begin position="20"/>
        <end position="32"/>
    </location>
</feature>
<dbReference type="InterPro" id="IPR014001">
    <property type="entry name" value="Helicase_ATP-bd"/>
</dbReference>
<evidence type="ECO:0000256" key="4">
    <source>
        <dbReference type="ARBA" id="ARBA00022806"/>
    </source>
</evidence>
<evidence type="ECO:0000259" key="12">
    <source>
        <dbReference type="PROSITE" id="PS51194"/>
    </source>
</evidence>
<evidence type="ECO:0000256" key="2">
    <source>
        <dbReference type="ARBA" id="ARBA00022741"/>
    </source>
</evidence>
<comment type="similarity">
    <text evidence="7">Belongs to the DEAD box helicase family. DDX56/DBP9 subfamily.</text>
</comment>
<dbReference type="InterPro" id="IPR011545">
    <property type="entry name" value="DEAD/DEAH_box_helicase_dom"/>
</dbReference>
<evidence type="ECO:0000256" key="5">
    <source>
        <dbReference type="ARBA" id="ARBA00022840"/>
    </source>
</evidence>
<feature type="region of interest" description="Disordered" evidence="10">
    <location>
        <begin position="597"/>
        <end position="631"/>
    </location>
</feature>
<organism evidence="14 15">
    <name type="scientific">Caenorhabditis japonica</name>
    <dbReference type="NCBI Taxonomy" id="281687"/>
    <lineage>
        <taxon>Eukaryota</taxon>
        <taxon>Metazoa</taxon>
        <taxon>Ecdysozoa</taxon>
        <taxon>Nematoda</taxon>
        <taxon>Chromadorea</taxon>
        <taxon>Rhabditida</taxon>
        <taxon>Rhabditina</taxon>
        <taxon>Rhabditomorpha</taxon>
        <taxon>Rhabditoidea</taxon>
        <taxon>Rhabditidae</taxon>
        <taxon>Peloderinae</taxon>
        <taxon>Caenorhabditis</taxon>
    </lineage>
</organism>
<feature type="domain" description="Helicase C-terminal" evidence="12">
    <location>
        <begin position="308"/>
        <end position="512"/>
    </location>
</feature>
<evidence type="ECO:0000259" key="13">
    <source>
        <dbReference type="PROSITE" id="PS51195"/>
    </source>
</evidence>
<reference evidence="15" key="1">
    <citation type="submission" date="2010-08" db="EMBL/GenBank/DDBJ databases">
        <authorList>
            <consortium name="Caenorhabditis japonica Sequencing Consortium"/>
            <person name="Wilson R.K."/>
        </authorList>
    </citation>
    <scope>NUCLEOTIDE SEQUENCE [LARGE SCALE GENOMIC DNA]</scope>
    <source>
        <strain evidence="15">DF5081</strain>
    </source>
</reference>
<dbReference type="PROSITE" id="PS51195">
    <property type="entry name" value="Q_MOTIF"/>
    <property type="match status" value="1"/>
</dbReference>
<feature type="domain" description="DEAD-box RNA helicase Q" evidence="13">
    <location>
        <begin position="88"/>
        <end position="116"/>
    </location>
</feature>
<dbReference type="Gene3D" id="3.40.50.300">
    <property type="entry name" value="P-loop containing nucleotide triphosphate hydrolases"/>
    <property type="match status" value="2"/>
</dbReference>
<feature type="compositionally biased region" description="Basic residues" evidence="10">
    <location>
        <begin position="53"/>
        <end position="65"/>
    </location>
</feature>
<dbReference type="PANTHER" id="PTHR47959:SF21">
    <property type="entry name" value="DEAD-BOX HELICASE 56"/>
    <property type="match status" value="1"/>
</dbReference>
<evidence type="ECO:0000256" key="10">
    <source>
        <dbReference type="SAM" id="MobiDB-lite"/>
    </source>
</evidence>
<keyword evidence="4" id="KW-0347">Helicase</keyword>
<protein>
    <recommendedName>
        <fullName evidence="1">RNA helicase</fullName>
        <ecNumber evidence="1">3.6.4.13</ecNumber>
    </recommendedName>
</protein>
<feature type="region of interest" description="Disordered" evidence="10">
    <location>
        <begin position="20"/>
        <end position="65"/>
    </location>
</feature>
<evidence type="ECO:0000259" key="11">
    <source>
        <dbReference type="PROSITE" id="PS51192"/>
    </source>
</evidence>
<proteinExistence type="inferred from homology"/>
<evidence type="ECO:0000256" key="8">
    <source>
        <dbReference type="ARBA" id="ARBA00047984"/>
    </source>
</evidence>
<evidence type="ECO:0000256" key="1">
    <source>
        <dbReference type="ARBA" id="ARBA00012552"/>
    </source>
</evidence>
<keyword evidence="15" id="KW-1185">Reference proteome</keyword>
<feature type="compositionally biased region" description="Basic and acidic residues" evidence="10">
    <location>
        <begin position="412"/>
        <end position="432"/>
    </location>
</feature>
<dbReference type="InterPro" id="IPR050079">
    <property type="entry name" value="DEAD_box_RNA_helicase"/>
</dbReference>
<sequence>MGSDDVVPKKKKSVKFVDVNEAPSSSKVAAPAPKKKKVVITADDADAPEEGRKRKSRKKKTQAAKRQKLMENLVGPQVDEMEFEAEHKTFADFGLDERILKTIGELGWEKATQVQESMISLALENKNIMGRARTGSGKTGAFLIPLVQKLVTESKSNDGSVGPNAIVIAPTKELITQIHELFVKLSKSLPFLQAINLCDINEEESSVWLEDRSHMVVTTPGKLLQMISLRPNYLSNVSYVVMDEADLLLSFGYEEEMVKIRSNLPPSYQCILTSATLKDDMTSLKKLFMTGPVVTIKLTEGDLPNSDQLTQYQLTCQSDEEKFAILVAMFKLKLIVGRSIIFVNTIDRCYKLMLVLRVFGLKSCILNSAMPANSRCHVINQFNEGNYQIVIASDVSDADGSKLTEQIGNSGGREEKKEKSGGKKSKLDKESGVSRGIDFHHVSNVVNFDFPETTDAYIHRVGRTARGFNKGTALSFCIPSERGHLDTIQEEINQQMGRKVLQPYEFKIKELDTFLLRTREALSKCTKGVIKKARLKEIRQELMRSANLQTFFAKNEREKLLMQTDCHPVMLKVNSPAIADVTSYMIPEALRGMDFSAPGKNRRYNMGQKHRQKLKHKFQKKGKDPLKTFKI</sequence>
<evidence type="ECO:0000256" key="6">
    <source>
        <dbReference type="ARBA" id="ARBA00022884"/>
    </source>
</evidence>
<dbReference type="InterPro" id="IPR027417">
    <property type="entry name" value="P-loop_NTPase"/>
</dbReference>
<evidence type="ECO:0000256" key="9">
    <source>
        <dbReference type="PROSITE-ProRule" id="PRU00552"/>
    </source>
</evidence>
<dbReference type="Proteomes" id="UP000005237">
    <property type="component" value="Unassembled WGS sequence"/>
</dbReference>
<dbReference type="CDD" id="cd18787">
    <property type="entry name" value="SF2_C_DEAD"/>
    <property type="match status" value="1"/>
</dbReference>